<dbReference type="AlphaFoldDB" id="A0ABD3M5K3"/>
<keyword evidence="2" id="KW-0812">Transmembrane</keyword>
<dbReference type="EMBL" id="JALLBG020000244">
    <property type="protein sequence ID" value="KAL3757994.1"/>
    <property type="molecule type" value="Genomic_DNA"/>
</dbReference>
<comment type="caution">
    <text evidence="5">The sequence shown here is derived from an EMBL/GenBank/DDBJ whole genome shotgun (WGS) entry which is preliminary data.</text>
</comment>
<dbReference type="CDD" id="cd12087">
    <property type="entry name" value="TM_EGFR-like"/>
    <property type="match status" value="1"/>
</dbReference>
<dbReference type="Proteomes" id="UP001530293">
    <property type="component" value="Unassembled WGS sequence"/>
</dbReference>
<dbReference type="Pfam" id="PF00595">
    <property type="entry name" value="PDZ"/>
    <property type="match status" value="1"/>
</dbReference>
<evidence type="ECO:0000256" key="3">
    <source>
        <dbReference type="SAM" id="SignalP"/>
    </source>
</evidence>
<evidence type="ECO:0000259" key="4">
    <source>
        <dbReference type="SMART" id="SM00228"/>
    </source>
</evidence>
<proteinExistence type="predicted"/>
<dbReference type="SMART" id="SM00228">
    <property type="entry name" value="PDZ"/>
    <property type="match status" value="1"/>
</dbReference>
<dbReference type="PANTHER" id="PTHR38909">
    <property type="entry name" value="G PROTEIN GAMMA DOMAIN-CONTAINING PROTEIN"/>
    <property type="match status" value="1"/>
</dbReference>
<dbReference type="PANTHER" id="PTHR38909:SF1">
    <property type="entry name" value="G PROTEIN GAMMA DOMAIN-CONTAINING PROTEIN"/>
    <property type="match status" value="1"/>
</dbReference>
<accession>A0ABD3M5K3</accession>
<feature type="signal peptide" evidence="3">
    <location>
        <begin position="1"/>
        <end position="17"/>
    </location>
</feature>
<protein>
    <recommendedName>
        <fullName evidence="4">PDZ domain-containing protein</fullName>
    </recommendedName>
</protein>
<evidence type="ECO:0000256" key="2">
    <source>
        <dbReference type="SAM" id="Phobius"/>
    </source>
</evidence>
<dbReference type="SUPFAM" id="SSF50156">
    <property type="entry name" value="PDZ domain-like"/>
    <property type="match status" value="1"/>
</dbReference>
<feature type="compositionally biased region" description="Low complexity" evidence="1">
    <location>
        <begin position="264"/>
        <end position="276"/>
    </location>
</feature>
<feature type="transmembrane region" description="Helical" evidence="2">
    <location>
        <begin position="224"/>
        <end position="245"/>
    </location>
</feature>
<feature type="domain" description="PDZ" evidence="4">
    <location>
        <begin position="357"/>
        <end position="427"/>
    </location>
</feature>
<dbReference type="InterPro" id="IPR001478">
    <property type="entry name" value="PDZ"/>
</dbReference>
<keyword evidence="2" id="KW-1133">Transmembrane helix</keyword>
<evidence type="ECO:0000256" key="1">
    <source>
        <dbReference type="SAM" id="MobiDB-lite"/>
    </source>
</evidence>
<dbReference type="Gene3D" id="2.30.42.10">
    <property type="match status" value="1"/>
</dbReference>
<keyword evidence="2" id="KW-0472">Membrane</keyword>
<organism evidence="5 6">
    <name type="scientific">Discostella pseudostelligera</name>
    <dbReference type="NCBI Taxonomy" id="259834"/>
    <lineage>
        <taxon>Eukaryota</taxon>
        <taxon>Sar</taxon>
        <taxon>Stramenopiles</taxon>
        <taxon>Ochrophyta</taxon>
        <taxon>Bacillariophyta</taxon>
        <taxon>Coscinodiscophyceae</taxon>
        <taxon>Thalassiosirophycidae</taxon>
        <taxon>Stephanodiscales</taxon>
        <taxon>Stephanodiscaceae</taxon>
        <taxon>Discostella</taxon>
    </lineage>
</organism>
<evidence type="ECO:0000313" key="5">
    <source>
        <dbReference type="EMBL" id="KAL3757994.1"/>
    </source>
</evidence>
<keyword evidence="6" id="KW-1185">Reference proteome</keyword>
<feature type="region of interest" description="Disordered" evidence="1">
    <location>
        <begin position="258"/>
        <end position="278"/>
    </location>
</feature>
<reference evidence="5 6" key="1">
    <citation type="submission" date="2024-10" db="EMBL/GenBank/DDBJ databases">
        <title>Updated reference genomes for cyclostephanoid diatoms.</title>
        <authorList>
            <person name="Roberts W.R."/>
            <person name="Alverson A.J."/>
        </authorList>
    </citation>
    <scope>NUCLEOTIDE SEQUENCE [LARGE SCALE GENOMIC DNA]</scope>
    <source>
        <strain evidence="5 6">AJA232-27</strain>
    </source>
</reference>
<sequence length="435" mass="48934">MRLITLLVCCFFQVTRSQNVDISNRDDLAAQTYNINQLEANPFLSATLSTTITYNPETASLQSSSPFHLDFDSTRKLTFSKTLTKFLTKIFSDQQAYDLRILSVNIFDDHVLHDGATLKKTIRGDTSQKAFAFSMVVSAEYTNASQIGTMTSQDFSNVLVHVCHKFQSHLIEYMQETGDPYFTEVDSIVVGMFQKMNVENVEVDENAHYLVLGMPRDQLNTASIITIVVGGILFILLSFASFKLYRRATELRADRLGSKELGPSNTDTNTSLSSSNRTGRACYEVVPDDYSFNPTEMNNGYNIRSSYNRNWRNESNSLNSSLKSSPIWPESSPPGQQISYTDELRYLPKQHVFAPPGKIGVAIDVLNGQPVVHKVRKGSPLEKMLQPNDIILAIDDEDTSCLSAADVTNMMVKRIDRVRKITFVRRDNCPSMMDI</sequence>
<name>A0ABD3M5K3_9STRA</name>
<dbReference type="InterPro" id="IPR036034">
    <property type="entry name" value="PDZ_sf"/>
</dbReference>
<evidence type="ECO:0000313" key="6">
    <source>
        <dbReference type="Proteomes" id="UP001530293"/>
    </source>
</evidence>
<feature type="chain" id="PRO_5044754873" description="PDZ domain-containing protein" evidence="3">
    <location>
        <begin position="18"/>
        <end position="435"/>
    </location>
</feature>
<keyword evidence="3" id="KW-0732">Signal</keyword>
<gene>
    <name evidence="5" type="ORF">ACHAWU_001386</name>
</gene>